<evidence type="ECO:0000256" key="7">
    <source>
        <dbReference type="ARBA" id="ARBA00023170"/>
    </source>
</evidence>
<dbReference type="PROSITE" id="PS50262">
    <property type="entry name" value="G_PROTEIN_RECEP_F1_2"/>
    <property type="match status" value="1"/>
</dbReference>
<comment type="subcellular location">
    <subcellularLocation>
        <location evidence="1">Cell membrane</location>
        <topology evidence="1">Multi-pass membrane protein</topology>
    </subcellularLocation>
</comment>
<dbReference type="PRINTS" id="PR00237">
    <property type="entry name" value="GPCRRHODOPSN"/>
</dbReference>
<feature type="transmembrane region" description="Helical" evidence="9">
    <location>
        <begin position="232"/>
        <end position="252"/>
    </location>
</feature>
<evidence type="ECO:0000256" key="6">
    <source>
        <dbReference type="ARBA" id="ARBA00023136"/>
    </source>
</evidence>
<dbReference type="InterPro" id="IPR017452">
    <property type="entry name" value="GPCR_Rhodpsn_7TM"/>
</dbReference>
<evidence type="ECO:0000313" key="12">
    <source>
        <dbReference type="Proteomes" id="UP000001593"/>
    </source>
</evidence>
<dbReference type="InterPro" id="IPR000276">
    <property type="entry name" value="GPCR_Rhodpsn"/>
</dbReference>
<evidence type="ECO:0000256" key="3">
    <source>
        <dbReference type="ARBA" id="ARBA00022692"/>
    </source>
</evidence>
<dbReference type="GO" id="GO:0005886">
    <property type="term" value="C:plasma membrane"/>
    <property type="evidence" value="ECO:0000318"/>
    <property type="project" value="GO_Central"/>
</dbReference>
<sequence>MENSTFSPEDTEDHQVPFPALVAILSPMSLGTICGNLLVLISIWTQPSLQLPNFMAIGSLAMADLLVGVFAMPAYVIKKSPLALGEFWEGFVCDVFRFSYFLSGYASILSLCIISIDRMLTIRNPLTYHTLVTQYRVTVTLVVAWIDAIGISVLPFLPTGVPQGLPCHYSPAGWWSIMVIVTNVVVPFVIIMLCYTDMYCTARGHLRRIQTHNTNSRQSSQDKRQRSGTRTISIVIGLFVISWFPSCVYYFLKEVCDACYPPSFAPLEGIFNSLAKLLTFAGSFWNPLIYCWRSSEFRSAFLRILSRRKEYNASY</sequence>
<organism evidence="11 12">
    <name type="scientific">Nematostella vectensis</name>
    <name type="common">Starlet sea anemone</name>
    <dbReference type="NCBI Taxonomy" id="45351"/>
    <lineage>
        <taxon>Eukaryota</taxon>
        <taxon>Metazoa</taxon>
        <taxon>Cnidaria</taxon>
        <taxon>Anthozoa</taxon>
        <taxon>Hexacorallia</taxon>
        <taxon>Actiniaria</taxon>
        <taxon>Edwardsiidae</taxon>
        <taxon>Nematostella</taxon>
    </lineage>
</organism>
<dbReference type="Pfam" id="PF00001">
    <property type="entry name" value="7tm_1"/>
    <property type="match status" value="1"/>
</dbReference>
<dbReference type="SMART" id="SM01381">
    <property type="entry name" value="7TM_GPCR_Srsx"/>
    <property type="match status" value="1"/>
</dbReference>
<keyword evidence="3 9" id="KW-0812">Transmembrane</keyword>
<evidence type="ECO:0000313" key="11">
    <source>
        <dbReference type="EMBL" id="EDO41558.1"/>
    </source>
</evidence>
<evidence type="ECO:0000256" key="1">
    <source>
        <dbReference type="ARBA" id="ARBA00004651"/>
    </source>
</evidence>
<dbReference type="InParanoid" id="A7S3W6"/>
<evidence type="ECO:0000256" key="4">
    <source>
        <dbReference type="ARBA" id="ARBA00022989"/>
    </source>
</evidence>
<feature type="transmembrane region" description="Helical" evidence="9">
    <location>
        <begin position="137"/>
        <end position="157"/>
    </location>
</feature>
<accession>A7S3W6</accession>
<proteinExistence type="predicted"/>
<keyword evidence="5" id="KW-0297">G-protein coupled receptor</keyword>
<gene>
    <name evidence="11" type="ORF">NEMVEDRAFT_v1g206397</name>
</gene>
<name>A7S3W6_NEMVE</name>
<evidence type="ECO:0000256" key="5">
    <source>
        <dbReference type="ARBA" id="ARBA00023040"/>
    </source>
</evidence>
<dbReference type="AlphaFoldDB" id="A7S3W6"/>
<protein>
    <recommendedName>
        <fullName evidence="10">G-protein coupled receptors family 1 profile domain-containing protein</fullName>
    </recommendedName>
</protein>
<dbReference type="CDD" id="cd00637">
    <property type="entry name" value="7tm_classA_rhodopsin-like"/>
    <property type="match status" value="1"/>
</dbReference>
<dbReference type="PANTHER" id="PTHR24249:SF372">
    <property type="entry name" value="G-PROTEIN COUPLED RECEPTORS FAMILY 1 PROFILE DOMAIN-CONTAINING PROTEIN"/>
    <property type="match status" value="1"/>
</dbReference>
<keyword evidence="6 9" id="KW-0472">Membrane</keyword>
<dbReference type="PhylomeDB" id="A7S3W6"/>
<dbReference type="InterPro" id="IPR050569">
    <property type="entry name" value="TAAR"/>
</dbReference>
<dbReference type="Proteomes" id="UP000001593">
    <property type="component" value="Unassembled WGS sequence"/>
</dbReference>
<feature type="transmembrane region" description="Helical" evidence="9">
    <location>
        <begin position="20"/>
        <end position="44"/>
    </location>
</feature>
<evidence type="ECO:0000259" key="10">
    <source>
        <dbReference type="PROSITE" id="PS50262"/>
    </source>
</evidence>
<evidence type="ECO:0000256" key="9">
    <source>
        <dbReference type="SAM" id="Phobius"/>
    </source>
</evidence>
<dbReference type="eggNOG" id="KOG3656">
    <property type="taxonomic scope" value="Eukaryota"/>
</dbReference>
<feature type="transmembrane region" description="Helical" evidence="9">
    <location>
        <begin position="97"/>
        <end position="116"/>
    </location>
</feature>
<feature type="transmembrane region" description="Helical" evidence="9">
    <location>
        <begin position="56"/>
        <end position="77"/>
    </location>
</feature>
<reference evidence="11 12" key="1">
    <citation type="journal article" date="2007" name="Science">
        <title>Sea anemone genome reveals ancestral eumetazoan gene repertoire and genomic organization.</title>
        <authorList>
            <person name="Putnam N.H."/>
            <person name="Srivastava M."/>
            <person name="Hellsten U."/>
            <person name="Dirks B."/>
            <person name="Chapman J."/>
            <person name="Salamov A."/>
            <person name="Terry A."/>
            <person name="Shapiro H."/>
            <person name="Lindquist E."/>
            <person name="Kapitonov V.V."/>
            <person name="Jurka J."/>
            <person name="Genikhovich G."/>
            <person name="Grigoriev I.V."/>
            <person name="Lucas S.M."/>
            <person name="Steele R.E."/>
            <person name="Finnerty J.R."/>
            <person name="Technau U."/>
            <person name="Martindale M.Q."/>
            <person name="Rokhsar D.S."/>
        </authorList>
    </citation>
    <scope>NUCLEOTIDE SEQUENCE [LARGE SCALE GENOMIC DNA]</scope>
    <source>
        <strain evidence="12">CH2 X CH6</strain>
    </source>
</reference>
<dbReference type="Gene3D" id="1.20.1070.10">
    <property type="entry name" value="Rhodopsin 7-helix transmembrane proteins"/>
    <property type="match status" value="1"/>
</dbReference>
<keyword evidence="2" id="KW-1003">Cell membrane</keyword>
<keyword evidence="7" id="KW-0675">Receptor</keyword>
<evidence type="ECO:0000256" key="8">
    <source>
        <dbReference type="ARBA" id="ARBA00023224"/>
    </source>
</evidence>
<feature type="transmembrane region" description="Helical" evidence="9">
    <location>
        <begin position="172"/>
        <end position="195"/>
    </location>
</feature>
<keyword evidence="8" id="KW-0807">Transducer</keyword>
<dbReference type="SUPFAM" id="SSF81321">
    <property type="entry name" value="Family A G protein-coupled receptor-like"/>
    <property type="match status" value="1"/>
</dbReference>
<feature type="domain" description="G-protein coupled receptors family 1 profile" evidence="10">
    <location>
        <begin position="35"/>
        <end position="290"/>
    </location>
</feature>
<dbReference type="OMA" id="CWRSSEF"/>
<keyword evidence="12" id="KW-1185">Reference proteome</keyword>
<evidence type="ECO:0000256" key="2">
    <source>
        <dbReference type="ARBA" id="ARBA00022475"/>
    </source>
</evidence>
<dbReference type="PANTHER" id="PTHR24249">
    <property type="entry name" value="HISTAMINE RECEPTOR-RELATED G-PROTEIN COUPLED RECEPTOR"/>
    <property type="match status" value="1"/>
</dbReference>
<dbReference type="HOGENOM" id="CLU_065071_0_0_1"/>
<dbReference type="GO" id="GO:0007186">
    <property type="term" value="P:G protein-coupled receptor signaling pathway"/>
    <property type="evidence" value="ECO:0000318"/>
    <property type="project" value="GO_Central"/>
</dbReference>
<dbReference type="GO" id="GO:0004930">
    <property type="term" value="F:G protein-coupled receptor activity"/>
    <property type="evidence" value="ECO:0000318"/>
    <property type="project" value="GO_Central"/>
</dbReference>
<dbReference type="EMBL" id="DS469575">
    <property type="protein sequence ID" value="EDO41558.1"/>
    <property type="molecule type" value="Genomic_DNA"/>
</dbReference>
<keyword evidence="4 9" id="KW-1133">Transmembrane helix</keyword>
<dbReference type="STRING" id="45351.A7S3W6"/>